<dbReference type="RefSeq" id="WP_034492809.1">
    <property type="nucleotide sequence ID" value="NZ_JMPI01000010.1"/>
</dbReference>
<proteinExistence type="predicted"/>
<dbReference type="AlphaFoldDB" id="A0A085GKT4"/>
<keyword evidence="2" id="KW-1185">Reference proteome</keyword>
<dbReference type="Pfam" id="PF10679">
    <property type="entry name" value="DUF2491"/>
    <property type="match status" value="1"/>
</dbReference>
<dbReference type="eggNOG" id="ENOG502ZAIQ">
    <property type="taxonomic scope" value="Bacteria"/>
</dbReference>
<evidence type="ECO:0000313" key="2">
    <source>
        <dbReference type="Proteomes" id="UP000028653"/>
    </source>
</evidence>
<dbReference type="OrthoDB" id="6148994at2"/>
<protein>
    <recommendedName>
        <fullName evidence="3">YjfK family protein</fullName>
    </recommendedName>
</protein>
<evidence type="ECO:0000313" key="1">
    <source>
        <dbReference type="EMBL" id="KFC84329.1"/>
    </source>
</evidence>
<organism evidence="1 2">
    <name type="scientific">Buttiauxella agrestis ATCC 33320</name>
    <dbReference type="NCBI Taxonomy" id="1006004"/>
    <lineage>
        <taxon>Bacteria</taxon>
        <taxon>Pseudomonadati</taxon>
        <taxon>Pseudomonadota</taxon>
        <taxon>Gammaproteobacteria</taxon>
        <taxon>Enterobacterales</taxon>
        <taxon>Enterobacteriaceae</taxon>
        <taxon>Buttiauxella</taxon>
    </lineage>
</organism>
<reference evidence="1 2" key="1">
    <citation type="submission" date="2014-05" db="EMBL/GenBank/DDBJ databases">
        <title>ATOL: Assembling a taxonomically balanced genome-scale reconstruction of the evolutionary history of the Enterobacteriaceae.</title>
        <authorList>
            <person name="Plunkett G.III."/>
            <person name="Neeno-Eckwall E.C."/>
            <person name="Glasner J.D."/>
            <person name="Perna N.T."/>
        </authorList>
    </citation>
    <scope>NUCLEOTIDE SEQUENCE [LARGE SCALE GENOMIC DNA]</scope>
    <source>
        <strain evidence="1 2">ATCC 33320</strain>
    </source>
</reference>
<dbReference type="EMBL" id="JMPI01000010">
    <property type="protein sequence ID" value="KFC84329.1"/>
    <property type="molecule type" value="Genomic_DNA"/>
</dbReference>
<gene>
    <name evidence="1" type="ORF">GBAG_0319</name>
</gene>
<dbReference type="InterPro" id="IPR019621">
    <property type="entry name" value="DUF2491"/>
</dbReference>
<accession>A0A085GKT4</accession>
<evidence type="ECO:0008006" key="3">
    <source>
        <dbReference type="Google" id="ProtNLM"/>
    </source>
</evidence>
<sequence length="222" mass="25444">MTSLLNRLKGIFGSENQPEKEVGPLGLHLHAAFTLDILEYRLCEKQMLMELPGEEFLVAAQSTIELGAGCDIYRYYTSGDEFIQINTTGGFEHDNVSDIKLFVYDDSTGITDRLAWEKTISPNHIGLPNLTWRGKSWSRVFNNEEPGAAKPVYMLENVTNQQDETWPVHNFTMVYQRELDNSRYEYLMITGEETFDEQEQPEWLVSYALGIDLTFLQINVIG</sequence>
<dbReference type="STRING" id="1006004.GBAG_0319"/>
<name>A0A085GKT4_9ENTR</name>
<comment type="caution">
    <text evidence="1">The sequence shown here is derived from an EMBL/GenBank/DDBJ whole genome shotgun (WGS) entry which is preliminary data.</text>
</comment>
<dbReference type="Proteomes" id="UP000028653">
    <property type="component" value="Unassembled WGS sequence"/>
</dbReference>